<organism evidence="3 4">
    <name type="scientific">Rheinheimera riviphila</name>
    <dbReference type="NCBI Taxonomy" id="1834037"/>
    <lineage>
        <taxon>Bacteria</taxon>
        <taxon>Pseudomonadati</taxon>
        <taxon>Pseudomonadota</taxon>
        <taxon>Gammaproteobacteria</taxon>
        <taxon>Chromatiales</taxon>
        <taxon>Chromatiaceae</taxon>
        <taxon>Rheinheimera</taxon>
    </lineage>
</organism>
<comment type="caution">
    <text evidence="3">The sequence shown here is derived from an EMBL/GenBank/DDBJ whole genome shotgun (WGS) entry which is preliminary data.</text>
</comment>
<gene>
    <name evidence="3" type="ORF">EOE67_13495</name>
</gene>
<feature type="chain" id="PRO_5019490306" description="Solute-binding protein family 3/N-terminal domain-containing protein" evidence="1">
    <location>
        <begin position="34"/>
        <end position="252"/>
    </location>
</feature>
<dbReference type="OrthoDB" id="5765987at2"/>
<feature type="signal peptide" evidence="1">
    <location>
        <begin position="1"/>
        <end position="33"/>
    </location>
</feature>
<dbReference type="AlphaFoldDB" id="A0A437QM54"/>
<evidence type="ECO:0000313" key="4">
    <source>
        <dbReference type="Proteomes" id="UP000283077"/>
    </source>
</evidence>
<reference evidence="3 4" key="1">
    <citation type="submission" date="2019-01" db="EMBL/GenBank/DDBJ databases">
        <authorList>
            <person name="Chen W.-M."/>
        </authorList>
    </citation>
    <scope>NUCLEOTIDE SEQUENCE [LARGE SCALE GENOMIC DNA]</scope>
    <source>
        <strain evidence="3 4">KYPC3</strain>
    </source>
</reference>
<dbReference type="RefSeq" id="WP_127699780.1">
    <property type="nucleotide sequence ID" value="NZ_SACS01000014.1"/>
</dbReference>
<keyword evidence="1" id="KW-0732">Signal</keyword>
<dbReference type="InterPro" id="IPR001638">
    <property type="entry name" value="Solute-binding_3/MltF_N"/>
</dbReference>
<keyword evidence="4" id="KW-1185">Reference proteome</keyword>
<name>A0A437QM54_9GAMM</name>
<dbReference type="SUPFAM" id="SSF53850">
    <property type="entry name" value="Periplasmic binding protein-like II"/>
    <property type="match status" value="1"/>
</dbReference>
<dbReference type="EMBL" id="SACS01000014">
    <property type="protein sequence ID" value="RVU35604.1"/>
    <property type="molecule type" value="Genomic_DNA"/>
</dbReference>
<proteinExistence type="predicted"/>
<feature type="domain" description="Solute-binding protein family 3/N-terminal" evidence="2">
    <location>
        <begin position="38"/>
        <end position="207"/>
    </location>
</feature>
<evidence type="ECO:0000313" key="3">
    <source>
        <dbReference type="EMBL" id="RVU35604.1"/>
    </source>
</evidence>
<sequence>MARANLWCPNLLRISSLLFCSQLFCAPLFYAQAAPVVLKMGVHNFPPDIVVNADGSCGGPGLELSRDIFEAAGMQVEPRCITPARMYLLLDSGDIDFSINIKSTLKLSRQHLPVEPPYSKLQLVLYSHNHSSDAPRDDSVAAIRAFDYQGQRQQLLQRGYIFVDLPDSVSASQFFLHQRSQHLITYDGPFRSFLSKSQPELLKELQRKPITSIDTFYIVSAQSKHQAAMQQAITQFAQKHRCLYLARSLPQP</sequence>
<evidence type="ECO:0000259" key="2">
    <source>
        <dbReference type="Pfam" id="PF00497"/>
    </source>
</evidence>
<protein>
    <recommendedName>
        <fullName evidence="2">Solute-binding protein family 3/N-terminal domain-containing protein</fullName>
    </recommendedName>
</protein>
<accession>A0A437QM54</accession>
<evidence type="ECO:0000256" key="1">
    <source>
        <dbReference type="SAM" id="SignalP"/>
    </source>
</evidence>
<dbReference type="Pfam" id="PF00497">
    <property type="entry name" value="SBP_bac_3"/>
    <property type="match status" value="1"/>
</dbReference>
<dbReference type="Proteomes" id="UP000283077">
    <property type="component" value="Unassembled WGS sequence"/>
</dbReference>